<evidence type="ECO:0000256" key="1">
    <source>
        <dbReference type="SAM" id="MobiDB-lite"/>
    </source>
</evidence>
<dbReference type="EMBL" id="RXFT01000019">
    <property type="protein sequence ID" value="RUR71218.1"/>
    <property type="molecule type" value="Genomic_DNA"/>
</dbReference>
<feature type="signal peptide" evidence="2">
    <location>
        <begin position="1"/>
        <end position="22"/>
    </location>
</feature>
<evidence type="ECO:0000256" key="2">
    <source>
        <dbReference type="SAM" id="SignalP"/>
    </source>
</evidence>
<sequence>MKKAILFGVLCIAVFASPLAIAKGGGGGRIAYGGGHHSASHGGSYSGGQGSSHRGGTYRNSRTGNQYGTHK</sequence>
<dbReference type="AlphaFoldDB" id="A0A3S0XK27"/>
<gene>
    <name evidence="3" type="ORF">EJP67_29660</name>
</gene>
<feature type="region of interest" description="Disordered" evidence="1">
    <location>
        <begin position="38"/>
        <end position="71"/>
    </location>
</feature>
<name>A0A3S0XK27_9BURK</name>
<reference evidence="3 4" key="1">
    <citation type="submission" date="2018-12" db="EMBL/GenBank/DDBJ databases">
        <title>The genome sequences of Variovorax guangxiensis DSM 27352.</title>
        <authorList>
            <person name="Gao J."/>
            <person name="Sun J."/>
        </authorList>
    </citation>
    <scope>NUCLEOTIDE SEQUENCE [LARGE SCALE GENOMIC DNA]</scope>
    <source>
        <strain evidence="3 4">DSM 27352</strain>
    </source>
</reference>
<comment type="caution">
    <text evidence="3">The sequence shown here is derived from an EMBL/GenBank/DDBJ whole genome shotgun (WGS) entry which is preliminary data.</text>
</comment>
<evidence type="ECO:0000313" key="3">
    <source>
        <dbReference type="EMBL" id="RUR71218.1"/>
    </source>
</evidence>
<organism evidence="3 4">
    <name type="scientific">Variovorax guangxiensis</name>
    <dbReference type="NCBI Taxonomy" id="1775474"/>
    <lineage>
        <taxon>Bacteria</taxon>
        <taxon>Pseudomonadati</taxon>
        <taxon>Pseudomonadota</taxon>
        <taxon>Betaproteobacteria</taxon>
        <taxon>Burkholderiales</taxon>
        <taxon>Comamonadaceae</taxon>
        <taxon>Variovorax</taxon>
    </lineage>
</organism>
<keyword evidence="2" id="KW-0732">Signal</keyword>
<dbReference type="Proteomes" id="UP000281118">
    <property type="component" value="Unassembled WGS sequence"/>
</dbReference>
<feature type="chain" id="PRO_5018638474" description="Sulfur globule protein" evidence="2">
    <location>
        <begin position="23"/>
        <end position="71"/>
    </location>
</feature>
<proteinExistence type="predicted"/>
<feature type="compositionally biased region" description="Polar residues" evidence="1">
    <location>
        <begin position="58"/>
        <end position="71"/>
    </location>
</feature>
<protein>
    <recommendedName>
        <fullName evidence="5">Sulfur globule protein</fullName>
    </recommendedName>
</protein>
<accession>A0A3S0XK27</accession>
<evidence type="ECO:0000313" key="4">
    <source>
        <dbReference type="Proteomes" id="UP000281118"/>
    </source>
</evidence>
<dbReference type="RefSeq" id="WP_126025302.1">
    <property type="nucleotide sequence ID" value="NZ_RXFT01000019.1"/>
</dbReference>
<evidence type="ECO:0008006" key="5">
    <source>
        <dbReference type="Google" id="ProtNLM"/>
    </source>
</evidence>